<evidence type="ECO:0000256" key="4">
    <source>
        <dbReference type="SAM" id="Phobius"/>
    </source>
</evidence>
<proteinExistence type="predicted"/>
<dbReference type="InterPro" id="IPR028098">
    <property type="entry name" value="Glyco_trans_4-like_N"/>
</dbReference>
<dbReference type="SUPFAM" id="SSF53756">
    <property type="entry name" value="UDP-Glycosyltransferase/glycogen phosphorylase"/>
    <property type="match status" value="1"/>
</dbReference>
<evidence type="ECO:0000313" key="6">
    <source>
        <dbReference type="EMBL" id="GAA1749417.1"/>
    </source>
</evidence>
<keyword evidence="4" id="KW-1133">Transmembrane helix</keyword>
<feature type="domain" description="Glycosyltransferase subfamily 4-like N-terminal" evidence="5">
    <location>
        <begin position="30"/>
        <end position="202"/>
    </location>
</feature>
<dbReference type="EMBL" id="BAAALS010000008">
    <property type="protein sequence ID" value="GAA1749417.1"/>
    <property type="molecule type" value="Genomic_DNA"/>
</dbReference>
<dbReference type="Pfam" id="PF13692">
    <property type="entry name" value="Glyco_trans_1_4"/>
    <property type="match status" value="1"/>
</dbReference>
<keyword evidence="1" id="KW-0328">Glycosyltransferase</keyword>
<dbReference type="Gene3D" id="3.40.50.2000">
    <property type="entry name" value="Glycogen Phosphorylase B"/>
    <property type="match status" value="2"/>
</dbReference>
<accession>A0ABP4WBG8</accession>
<organism evidence="6 7">
    <name type="scientific">Luedemannella helvata</name>
    <dbReference type="NCBI Taxonomy" id="349315"/>
    <lineage>
        <taxon>Bacteria</taxon>
        <taxon>Bacillati</taxon>
        <taxon>Actinomycetota</taxon>
        <taxon>Actinomycetes</taxon>
        <taxon>Micromonosporales</taxon>
        <taxon>Micromonosporaceae</taxon>
        <taxon>Luedemannella</taxon>
    </lineage>
</organism>
<comment type="caution">
    <text evidence="6">The sequence shown here is derived from an EMBL/GenBank/DDBJ whole genome shotgun (WGS) entry which is preliminary data.</text>
</comment>
<keyword evidence="4" id="KW-0472">Membrane</keyword>
<evidence type="ECO:0000256" key="1">
    <source>
        <dbReference type="ARBA" id="ARBA00022676"/>
    </source>
</evidence>
<keyword evidence="7" id="KW-1185">Reference proteome</keyword>
<evidence type="ECO:0000313" key="7">
    <source>
        <dbReference type="Proteomes" id="UP001500655"/>
    </source>
</evidence>
<dbReference type="PANTHER" id="PTHR12526">
    <property type="entry name" value="GLYCOSYLTRANSFERASE"/>
    <property type="match status" value="1"/>
</dbReference>
<keyword evidence="4" id="KW-0812">Transmembrane</keyword>
<evidence type="ECO:0000259" key="5">
    <source>
        <dbReference type="Pfam" id="PF13579"/>
    </source>
</evidence>
<evidence type="ECO:0000256" key="2">
    <source>
        <dbReference type="ARBA" id="ARBA00022679"/>
    </source>
</evidence>
<keyword evidence="2" id="KW-0808">Transferase</keyword>
<dbReference type="PANTHER" id="PTHR12526:SF624">
    <property type="entry name" value="BLR6297 PROTEIN"/>
    <property type="match status" value="1"/>
</dbReference>
<sequence>MGARSRDRSRPHIVIAVVNLPVERDRRVIRECKALEAAGYRVTVICPRGKEGLTYLPGTRDTAIRSFRQPLAGSGVISFAMEFLWSFVCVAWRLFGLLLRGRVHGMQVCNPPDVFWPLALLMRALGTPFVFDHHDLNPELYECKADEKNEKPNGVILGVLKLFEKLSMRCSSWVVSTNESYREIAIRRGGCAPERVTVVRNGPAASEIKAPPVVAHGPGARKRIVYLGVINPQDHVEAAVLAAERLIDLRGRDDWEMVIAGDGDCLADLRQLAAARGITDVVSFAGWLEATQVDELLASATIGVQPDPPTAMANLSTMAKSVEYVARGIPVVAVDLLETRRTAEGAAVYVPTGTPDELAKAIDALLDSPAELALMREIALQRFRDTLSWDHQAAAYIEMWRTLVPVQVEAVGRVPRDRVSMMRTAGDGEAVSRPQPLESERY</sequence>
<name>A0ABP4WBG8_9ACTN</name>
<gene>
    <name evidence="6" type="ORF">GCM10009681_20770</name>
</gene>
<evidence type="ECO:0000256" key="3">
    <source>
        <dbReference type="SAM" id="MobiDB-lite"/>
    </source>
</evidence>
<dbReference type="Pfam" id="PF13579">
    <property type="entry name" value="Glyco_trans_4_4"/>
    <property type="match status" value="1"/>
</dbReference>
<feature type="region of interest" description="Disordered" evidence="3">
    <location>
        <begin position="423"/>
        <end position="442"/>
    </location>
</feature>
<reference evidence="7" key="1">
    <citation type="journal article" date="2019" name="Int. J. Syst. Evol. Microbiol.">
        <title>The Global Catalogue of Microorganisms (GCM) 10K type strain sequencing project: providing services to taxonomists for standard genome sequencing and annotation.</title>
        <authorList>
            <consortium name="The Broad Institute Genomics Platform"/>
            <consortium name="The Broad Institute Genome Sequencing Center for Infectious Disease"/>
            <person name="Wu L."/>
            <person name="Ma J."/>
        </authorList>
    </citation>
    <scope>NUCLEOTIDE SEQUENCE [LARGE SCALE GENOMIC DNA]</scope>
    <source>
        <strain evidence="7">JCM 13249</strain>
    </source>
</reference>
<feature type="transmembrane region" description="Helical" evidence="4">
    <location>
        <begin position="71"/>
        <end position="94"/>
    </location>
</feature>
<dbReference type="Proteomes" id="UP001500655">
    <property type="component" value="Unassembled WGS sequence"/>
</dbReference>
<dbReference type="CDD" id="cd03794">
    <property type="entry name" value="GT4_WbuB-like"/>
    <property type="match status" value="1"/>
</dbReference>
<protein>
    <submittedName>
        <fullName evidence="6">Glycosyltransferase family 4 protein</fullName>
    </submittedName>
</protein>